<evidence type="ECO:0000313" key="2">
    <source>
        <dbReference type="Proteomes" id="UP000029643"/>
    </source>
</evidence>
<accession>A0A090WT45</accession>
<gene>
    <name evidence="1" type="ORF">JCM19274_590</name>
</gene>
<reference evidence="1 2" key="1">
    <citation type="journal article" date="2014" name="Genome Announc.">
        <title>Draft Genome Sequences of Marine Flavobacterium Algibacter lectus Strains SS8 and NR4.</title>
        <authorList>
            <person name="Takatani N."/>
            <person name="Nakanishi M."/>
            <person name="Meirelles P."/>
            <person name="Mino S."/>
            <person name="Suda W."/>
            <person name="Oshima K."/>
            <person name="Hattori M."/>
            <person name="Ohkuma M."/>
            <person name="Hosokawa M."/>
            <person name="Miyashita K."/>
            <person name="Thompson F.L."/>
            <person name="Niwa A."/>
            <person name="Sawabe T."/>
            <person name="Sawabe T."/>
        </authorList>
    </citation>
    <scope>NUCLEOTIDE SEQUENCE [LARGE SCALE GENOMIC DNA]</scope>
    <source>
        <strain evidence="2">JCM19274</strain>
    </source>
</reference>
<comment type="caution">
    <text evidence="1">The sequence shown here is derived from an EMBL/GenBank/DDBJ whole genome shotgun (WGS) entry which is preliminary data.</text>
</comment>
<name>A0A090WT45_9FLAO</name>
<evidence type="ECO:0000313" key="1">
    <source>
        <dbReference type="EMBL" id="GAL80300.1"/>
    </source>
</evidence>
<organism evidence="1 2">
    <name type="scientific">Algibacter lectus</name>
    <dbReference type="NCBI Taxonomy" id="221126"/>
    <lineage>
        <taxon>Bacteria</taxon>
        <taxon>Pseudomonadati</taxon>
        <taxon>Bacteroidota</taxon>
        <taxon>Flavobacteriia</taxon>
        <taxon>Flavobacteriales</taxon>
        <taxon>Flavobacteriaceae</taxon>
        <taxon>Algibacter</taxon>
    </lineage>
</organism>
<dbReference type="EMBL" id="BBNU01000010">
    <property type="protein sequence ID" value="GAL80300.1"/>
    <property type="molecule type" value="Genomic_DNA"/>
</dbReference>
<sequence length="44" mass="5282">MVTENIYKKDVIEKSYKSFWKEKMLEFGGEYSIWSNAPENPSYN</sequence>
<proteinExistence type="predicted"/>
<dbReference type="AlphaFoldDB" id="A0A090WT45"/>
<dbReference type="Proteomes" id="UP000029643">
    <property type="component" value="Unassembled WGS sequence"/>
</dbReference>
<protein>
    <submittedName>
        <fullName evidence="1">UPF0301 protein YqgE</fullName>
    </submittedName>
</protein>